<keyword evidence="2" id="KW-1185">Reference proteome</keyword>
<dbReference type="AlphaFoldDB" id="A0A380G928"/>
<accession>A0A380G928</accession>
<dbReference type="Proteomes" id="UP000255549">
    <property type="component" value="Unassembled WGS sequence"/>
</dbReference>
<dbReference type="RefSeq" id="WP_019167880.1">
    <property type="nucleotide sequence ID" value="NZ_CAIB01000094.1"/>
</dbReference>
<protein>
    <submittedName>
        <fullName evidence="1">Uncharacterized protein</fullName>
    </submittedName>
</protein>
<dbReference type="EMBL" id="UHDP01000003">
    <property type="protein sequence ID" value="SUM46936.1"/>
    <property type="molecule type" value="Genomic_DNA"/>
</dbReference>
<proteinExistence type="predicted"/>
<sequence length="142" mass="17176">MNHTSIRTYEMIDFDNNKDRLFKKFLNLAEEVLISFQTREQYLESEIKWINQHFISLIKDISLIDQRKYKKSLLEMAISELELLNDYDDNDEDKVFDFIELVINLINKVRYLNQKEDDIKSYFVSNENYERYANLEKGRVAS</sequence>
<name>A0A380G928_STAIN</name>
<evidence type="ECO:0000313" key="1">
    <source>
        <dbReference type="EMBL" id="SUM46936.1"/>
    </source>
</evidence>
<organism evidence="1 2">
    <name type="scientific">Staphylococcus intermedius NCTC 11048</name>
    <dbReference type="NCBI Taxonomy" id="1141106"/>
    <lineage>
        <taxon>Bacteria</taxon>
        <taxon>Bacillati</taxon>
        <taxon>Bacillota</taxon>
        <taxon>Bacilli</taxon>
        <taxon>Bacillales</taxon>
        <taxon>Staphylococcaceae</taxon>
        <taxon>Staphylococcus</taxon>
        <taxon>Staphylococcus intermedius group</taxon>
    </lineage>
</organism>
<evidence type="ECO:0000313" key="2">
    <source>
        <dbReference type="Proteomes" id="UP000255549"/>
    </source>
</evidence>
<dbReference type="OrthoDB" id="9904322at2"/>
<reference evidence="1 2" key="1">
    <citation type="submission" date="2018-06" db="EMBL/GenBank/DDBJ databases">
        <authorList>
            <consortium name="Pathogen Informatics"/>
            <person name="Doyle S."/>
        </authorList>
    </citation>
    <scope>NUCLEOTIDE SEQUENCE [LARGE SCALE GENOMIC DNA]</scope>
    <source>
        <strain evidence="2">NCTC 11048</strain>
    </source>
</reference>
<gene>
    <name evidence="1" type="ORF">NCTC11048_02004</name>
</gene>